<dbReference type="EMBL" id="NSJF01000002">
    <property type="protein sequence ID" value="PAT35070.1"/>
    <property type="molecule type" value="Genomic_DNA"/>
</dbReference>
<protein>
    <submittedName>
        <fullName evidence="1">Uncharacterized protein</fullName>
    </submittedName>
</protein>
<proteinExistence type="predicted"/>
<gene>
    <name evidence="1" type="ORF">CK620_03885</name>
</gene>
<evidence type="ECO:0000313" key="1">
    <source>
        <dbReference type="EMBL" id="PAT35070.1"/>
    </source>
</evidence>
<accession>A0A2A2A958</accession>
<dbReference type="AlphaFoldDB" id="A0A2A2A958"/>
<sequence>MFNFDKPDYSHVMHSATVTIDITAEESSMIFHVFDYGVEYLDDDEMDLLNILFAKLKTELWP</sequence>
<reference evidence="1 2" key="1">
    <citation type="submission" date="2017-08" db="EMBL/GenBank/DDBJ databases">
        <title>WGS of Clinical strains of the CDC Group NO-1 linked to zoonotic infections in humans.</title>
        <authorList>
            <person name="Bernier A.-M."/>
            <person name="Bernard K."/>
        </authorList>
    </citation>
    <scope>NUCLEOTIDE SEQUENCE [LARGE SCALE GENOMIC DNA]</scope>
    <source>
        <strain evidence="1 2">NML03-0146</strain>
    </source>
</reference>
<organism evidence="1 2">
    <name type="scientific">Vandammella animalimorsus</name>
    <dbReference type="NCBI Taxonomy" id="2029117"/>
    <lineage>
        <taxon>Bacteria</taxon>
        <taxon>Pseudomonadati</taxon>
        <taxon>Pseudomonadota</taxon>
        <taxon>Betaproteobacteria</taxon>
        <taxon>Burkholderiales</taxon>
        <taxon>Comamonadaceae</taxon>
        <taxon>Vandammella</taxon>
    </lineage>
</organism>
<comment type="caution">
    <text evidence="1">The sequence shown here is derived from an EMBL/GenBank/DDBJ whole genome shotgun (WGS) entry which is preliminary data.</text>
</comment>
<dbReference type="Proteomes" id="UP000217999">
    <property type="component" value="Unassembled WGS sequence"/>
</dbReference>
<evidence type="ECO:0000313" key="2">
    <source>
        <dbReference type="Proteomes" id="UP000217999"/>
    </source>
</evidence>
<name>A0A2A2A958_9BURK</name>